<evidence type="ECO:0000313" key="4">
    <source>
        <dbReference type="Proteomes" id="UP000247696"/>
    </source>
</evidence>
<sequence>MGENRQPAPFLRPAEAEAPWQALTEVKRSRFLALVSRATGEDEARAFVARVRADHPDARHHCSAFILHVGSANPVERSSDDGEPSGTAGQPILEVLRGSGMEDVVAVVVRWFGGVKLGTGGLARAYRDVVKEAVDKVRVVRREPRALWVLTVPYAAAGRLEADLRNRGCQVTASYSSTSVELTLAVDAGDDPTGTVAGLTGGEVPVHRAGEQWCDVQVSST</sequence>
<dbReference type="InterPro" id="IPR036956">
    <property type="entry name" value="Impact_N_sf"/>
</dbReference>
<organism evidence="3 4">
    <name type="scientific">Corynebacterium provencense</name>
    <dbReference type="NCBI Taxonomy" id="1737425"/>
    <lineage>
        <taxon>Bacteria</taxon>
        <taxon>Bacillati</taxon>
        <taxon>Actinomycetota</taxon>
        <taxon>Actinomycetes</taxon>
        <taxon>Mycobacteriales</taxon>
        <taxon>Corynebacteriaceae</taxon>
        <taxon>Corynebacterium</taxon>
    </lineage>
</organism>
<evidence type="ECO:0000256" key="1">
    <source>
        <dbReference type="ARBA" id="ARBA00007665"/>
    </source>
</evidence>
<gene>
    <name evidence="3" type="primary">yigZ</name>
    <name evidence="3" type="ORF">Csp1_16210</name>
</gene>
<evidence type="ECO:0000259" key="2">
    <source>
        <dbReference type="Pfam" id="PF01205"/>
    </source>
</evidence>
<dbReference type="EMBL" id="CP024988">
    <property type="protein sequence ID" value="AWT26405.1"/>
    <property type="molecule type" value="Genomic_DNA"/>
</dbReference>
<dbReference type="GO" id="GO:0005737">
    <property type="term" value="C:cytoplasm"/>
    <property type="evidence" value="ECO:0007669"/>
    <property type="project" value="TreeGrafter"/>
</dbReference>
<dbReference type="SUPFAM" id="SSF54211">
    <property type="entry name" value="Ribosomal protein S5 domain 2-like"/>
    <property type="match status" value="1"/>
</dbReference>
<protein>
    <submittedName>
        <fullName evidence="3">IMPACT family member YigZ</fullName>
    </submittedName>
</protein>
<dbReference type="InterPro" id="IPR001498">
    <property type="entry name" value="Impact_N"/>
</dbReference>
<dbReference type="PROSITE" id="PS00910">
    <property type="entry name" value="UPF0029"/>
    <property type="match status" value="1"/>
</dbReference>
<dbReference type="PANTHER" id="PTHR16301">
    <property type="entry name" value="IMPACT-RELATED"/>
    <property type="match status" value="1"/>
</dbReference>
<dbReference type="Pfam" id="PF01205">
    <property type="entry name" value="Impact_N"/>
    <property type="match status" value="1"/>
</dbReference>
<dbReference type="InterPro" id="IPR020569">
    <property type="entry name" value="UPF0029_Impact_CS"/>
</dbReference>
<comment type="similarity">
    <text evidence="1">Belongs to the IMPACT family.</text>
</comment>
<dbReference type="InterPro" id="IPR023582">
    <property type="entry name" value="Impact"/>
</dbReference>
<name>A0A2Z3YMX2_9CORY</name>
<dbReference type="Proteomes" id="UP000247696">
    <property type="component" value="Chromosome"/>
</dbReference>
<evidence type="ECO:0000313" key="3">
    <source>
        <dbReference type="EMBL" id="AWT26405.1"/>
    </source>
</evidence>
<dbReference type="RefSeq" id="WP_432759189.1">
    <property type="nucleotide sequence ID" value="NZ_CP024988.1"/>
</dbReference>
<dbReference type="AlphaFoldDB" id="A0A2Z3YMX2"/>
<dbReference type="STRING" id="1737425.GCA_900049755_02546"/>
<dbReference type="Gene3D" id="3.30.230.30">
    <property type="entry name" value="Impact, N-terminal domain"/>
    <property type="match status" value="1"/>
</dbReference>
<dbReference type="KEGG" id="cpre:Csp1_16210"/>
<reference evidence="4" key="1">
    <citation type="submission" date="2017-11" db="EMBL/GenBank/DDBJ databases">
        <title>Otitis media/interna in a cat caused by the recently described species Corynebacterium provencense.</title>
        <authorList>
            <person name="Kittl S."/>
            <person name="Brodard I."/>
            <person name="Rychener L."/>
            <person name="Jores J."/>
            <person name="Roosje P."/>
            <person name="Gobeli Brawand S."/>
        </authorList>
    </citation>
    <scope>NUCLEOTIDE SEQUENCE [LARGE SCALE GENOMIC DNA]</scope>
    <source>
        <strain evidence="4">17KM38</strain>
    </source>
</reference>
<dbReference type="GO" id="GO:0006446">
    <property type="term" value="P:regulation of translational initiation"/>
    <property type="evidence" value="ECO:0007669"/>
    <property type="project" value="TreeGrafter"/>
</dbReference>
<proteinExistence type="inferred from homology"/>
<dbReference type="PANTHER" id="PTHR16301:SF20">
    <property type="entry name" value="IMPACT FAMILY MEMBER YIGZ"/>
    <property type="match status" value="1"/>
</dbReference>
<dbReference type="InterPro" id="IPR020568">
    <property type="entry name" value="Ribosomal_Su5_D2-typ_SF"/>
</dbReference>
<keyword evidence="4" id="KW-1185">Reference proteome</keyword>
<feature type="domain" description="Impact N-terminal" evidence="2">
    <location>
        <begin position="27"/>
        <end position="134"/>
    </location>
</feature>
<accession>A0A2Z3YMX2</accession>